<organism evidence="5 6">
    <name type="scientific">Tissierella simiarum</name>
    <dbReference type="NCBI Taxonomy" id="2841534"/>
    <lineage>
        <taxon>Bacteria</taxon>
        <taxon>Bacillati</taxon>
        <taxon>Bacillota</taxon>
        <taxon>Tissierellia</taxon>
        <taxon>Tissierellales</taxon>
        <taxon>Tissierellaceae</taxon>
        <taxon>Tissierella</taxon>
    </lineage>
</organism>
<evidence type="ECO:0000259" key="4">
    <source>
        <dbReference type="PROSITE" id="PS50937"/>
    </source>
</evidence>
<dbReference type="EMBL" id="JAHLPM010000016">
    <property type="protein sequence ID" value="MBU5439519.1"/>
    <property type="molecule type" value="Genomic_DNA"/>
</dbReference>
<accession>A0ABS6E9T2</accession>
<evidence type="ECO:0000256" key="2">
    <source>
        <dbReference type="ARBA" id="ARBA00023163"/>
    </source>
</evidence>
<dbReference type="Pfam" id="PF13411">
    <property type="entry name" value="MerR_1"/>
    <property type="match status" value="1"/>
</dbReference>
<feature type="domain" description="HTH merR-type" evidence="4">
    <location>
        <begin position="5"/>
        <end position="75"/>
    </location>
</feature>
<keyword evidence="1" id="KW-0805">Transcription regulation</keyword>
<dbReference type="PANTHER" id="PTHR30204:SF69">
    <property type="entry name" value="MERR-FAMILY TRANSCRIPTIONAL REGULATOR"/>
    <property type="match status" value="1"/>
</dbReference>
<keyword evidence="2" id="KW-0804">Transcription</keyword>
<dbReference type="PROSITE" id="PS50937">
    <property type="entry name" value="HTH_MERR_2"/>
    <property type="match status" value="1"/>
</dbReference>
<keyword evidence="3" id="KW-0175">Coiled coil</keyword>
<evidence type="ECO:0000256" key="1">
    <source>
        <dbReference type="ARBA" id="ARBA00023015"/>
    </source>
</evidence>
<dbReference type="SMART" id="SM00422">
    <property type="entry name" value="HTH_MERR"/>
    <property type="match status" value="1"/>
</dbReference>
<sequence length="275" mass="32331">MMKEKMTIGEFAKLKNITAETLRHYDRYDLLKPEYIDEKTGYRFYSIFQFEKLSTILELRQLGMNLSEIKDFFDNRNAENSLKLLEERYEKLLEEIEKLEYLKDSISYKISHLKTFLNSEYLNQNDFKNIPERKALLWKKGLNSGMEVEYGYAELEQYLKEFAPIFAENRYGVRRTLNELNDWNSYLILFVDENLPLPDYSTVDIIKIPGGLYVTTLCQGTENDVIQHIQNMKNELEGKGYKISGDIIQIVQIDLSVTGAVESLLYEIQIPVESF</sequence>
<feature type="coiled-coil region" evidence="3">
    <location>
        <begin position="75"/>
        <end position="102"/>
    </location>
</feature>
<evidence type="ECO:0000256" key="3">
    <source>
        <dbReference type="SAM" id="Coils"/>
    </source>
</evidence>
<reference evidence="5 6" key="1">
    <citation type="submission" date="2021-06" db="EMBL/GenBank/DDBJ databases">
        <authorList>
            <person name="Sun Q."/>
            <person name="Li D."/>
        </authorList>
    </citation>
    <scope>NUCLEOTIDE SEQUENCE [LARGE SCALE GENOMIC DNA]</scope>
    <source>
        <strain evidence="5 6">MSJ-40</strain>
    </source>
</reference>
<dbReference type="CDD" id="cd01107">
    <property type="entry name" value="HTH_BmrR"/>
    <property type="match status" value="1"/>
</dbReference>
<gene>
    <name evidence="5" type="ORF">KQI42_16000</name>
</gene>
<proteinExistence type="predicted"/>
<evidence type="ECO:0000313" key="6">
    <source>
        <dbReference type="Proteomes" id="UP000749471"/>
    </source>
</evidence>
<protein>
    <submittedName>
        <fullName evidence="5">MerR family transcriptional regulator</fullName>
    </submittedName>
</protein>
<keyword evidence="6" id="KW-1185">Reference proteome</keyword>
<dbReference type="InterPro" id="IPR047057">
    <property type="entry name" value="MerR_fam"/>
</dbReference>
<dbReference type="Proteomes" id="UP000749471">
    <property type="component" value="Unassembled WGS sequence"/>
</dbReference>
<comment type="caution">
    <text evidence="5">The sequence shown here is derived from an EMBL/GenBank/DDBJ whole genome shotgun (WGS) entry which is preliminary data.</text>
</comment>
<dbReference type="PANTHER" id="PTHR30204">
    <property type="entry name" value="REDOX-CYCLING DRUG-SENSING TRANSCRIPTIONAL ACTIVATOR SOXR"/>
    <property type="match status" value="1"/>
</dbReference>
<name>A0ABS6E9T2_9FIRM</name>
<evidence type="ECO:0000313" key="5">
    <source>
        <dbReference type="EMBL" id="MBU5439519.1"/>
    </source>
</evidence>
<dbReference type="InterPro" id="IPR000551">
    <property type="entry name" value="MerR-type_HTH_dom"/>
</dbReference>